<reference evidence="2" key="3">
    <citation type="submission" date="2015-04" db="UniProtKB">
        <authorList>
            <consortium name="EnsemblPlants"/>
        </authorList>
    </citation>
    <scope>IDENTIFICATION</scope>
</reference>
<sequence length="315" mass="35346">MASGAPFGAVEGVLPPELLLEVMLRLPTKPICRLRAVCRSWMSFTMEPLFLEAYTARNPHPLLAVAVSGDVSISWTCPETRRWMGGGDHIVSLPDPATGFVSTLPFGIGEEIARRNGRGRLAWFAFGQTASTGEYKLLRVLQELQYGYEPDLVCDQVFTVSDVNVQWRKMVSPPGFLDPSCTNGVVLKGSAYFFLDHWLLDRYSYNISIPSFDFATEQWSMTLQGPINRILQETNSTLNYNELTDRLICVQPLLVTNEGKEILWVKTESGVVLVYNPVTNTSSEIVRTETSKWRKCKKKSSKTDNRTGLMAYLSI</sequence>
<organism evidence="2 3">
    <name type="scientific">Leersia perrieri</name>
    <dbReference type="NCBI Taxonomy" id="77586"/>
    <lineage>
        <taxon>Eukaryota</taxon>
        <taxon>Viridiplantae</taxon>
        <taxon>Streptophyta</taxon>
        <taxon>Embryophyta</taxon>
        <taxon>Tracheophyta</taxon>
        <taxon>Spermatophyta</taxon>
        <taxon>Magnoliopsida</taxon>
        <taxon>Liliopsida</taxon>
        <taxon>Poales</taxon>
        <taxon>Poaceae</taxon>
        <taxon>BOP clade</taxon>
        <taxon>Oryzoideae</taxon>
        <taxon>Oryzeae</taxon>
        <taxon>Oryzinae</taxon>
        <taxon>Leersia</taxon>
    </lineage>
</organism>
<accession>A0A0D9WX54</accession>
<dbReference type="AlphaFoldDB" id="A0A0D9WX54"/>
<keyword evidence="3" id="KW-1185">Reference proteome</keyword>
<dbReference type="Proteomes" id="UP000032180">
    <property type="component" value="Chromosome 7"/>
</dbReference>
<dbReference type="PANTHER" id="PTHR31111">
    <property type="entry name" value="BNAA05G37150D PROTEIN-RELATED"/>
    <property type="match status" value="1"/>
</dbReference>
<dbReference type="PANTHER" id="PTHR31111:SF133">
    <property type="entry name" value="OS07G0196600 PROTEIN"/>
    <property type="match status" value="1"/>
</dbReference>
<reference evidence="3" key="2">
    <citation type="submission" date="2013-12" db="EMBL/GenBank/DDBJ databases">
        <authorList>
            <person name="Yu Y."/>
            <person name="Lee S."/>
            <person name="de Baynast K."/>
            <person name="Wissotski M."/>
            <person name="Liu L."/>
            <person name="Talag J."/>
            <person name="Goicoechea J."/>
            <person name="Angelova A."/>
            <person name="Jetty R."/>
            <person name="Kudrna D."/>
            <person name="Golser W."/>
            <person name="Rivera L."/>
            <person name="Zhang J."/>
            <person name="Wing R."/>
        </authorList>
    </citation>
    <scope>NUCLEOTIDE SEQUENCE</scope>
</reference>
<protein>
    <recommendedName>
        <fullName evidence="1">F-box domain-containing protein</fullName>
    </recommendedName>
</protein>
<dbReference type="InterPro" id="IPR036047">
    <property type="entry name" value="F-box-like_dom_sf"/>
</dbReference>
<evidence type="ECO:0000313" key="3">
    <source>
        <dbReference type="Proteomes" id="UP000032180"/>
    </source>
</evidence>
<dbReference type="SUPFAM" id="SSF81383">
    <property type="entry name" value="F-box domain"/>
    <property type="match status" value="1"/>
</dbReference>
<evidence type="ECO:0000313" key="2">
    <source>
        <dbReference type="EnsemblPlants" id="LPERR07G07180.1"/>
    </source>
</evidence>
<dbReference type="InterPro" id="IPR006527">
    <property type="entry name" value="F-box-assoc_dom_typ1"/>
</dbReference>
<dbReference type="Pfam" id="PF00646">
    <property type="entry name" value="F-box"/>
    <property type="match status" value="1"/>
</dbReference>
<name>A0A0D9WX54_9ORYZ</name>
<dbReference type="eggNOG" id="ENOG502R423">
    <property type="taxonomic scope" value="Eukaryota"/>
</dbReference>
<dbReference type="EnsemblPlants" id="LPERR07G07180.1">
    <property type="protein sequence ID" value="LPERR07G07180.1"/>
    <property type="gene ID" value="LPERR07G07180"/>
</dbReference>
<proteinExistence type="predicted"/>
<feature type="domain" description="F-box" evidence="1">
    <location>
        <begin position="14"/>
        <end position="54"/>
    </location>
</feature>
<dbReference type="SMART" id="SM00256">
    <property type="entry name" value="FBOX"/>
    <property type="match status" value="1"/>
</dbReference>
<dbReference type="Gene3D" id="1.20.1280.50">
    <property type="match status" value="1"/>
</dbReference>
<reference evidence="2 3" key="1">
    <citation type="submission" date="2012-08" db="EMBL/GenBank/DDBJ databases">
        <title>Oryza genome evolution.</title>
        <authorList>
            <person name="Wing R.A."/>
        </authorList>
    </citation>
    <scope>NUCLEOTIDE SEQUENCE</scope>
</reference>
<evidence type="ECO:0000259" key="1">
    <source>
        <dbReference type="SMART" id="SM00256"/>
    </source>
</evidence>
<dbReference type="Gramene" id="LPERR07G07180.1">
    <property type="protein sequence ID" value="LPERR07G07180.1"/>
    <property type="gene ID" value="LPERR07G07180"/>
</dbReference>
<dbReference type="Pfam" id="PF07734">
    <property type="entry name" value="FBA_1"/>
    <property type="match status" value="1"/>
</dbReference>
<dbReference type="HOGENOM" id="CLU_033501_0_0_1"/>
<dbReference type="InterPro" id="IPR001810">
    <property type="entry name" value="F-box_dom"/>
</dbReference>